<dbReference type="InterPro" id="IPR056935">
    <property type="entry name" value="Rv0428c-like_C"/>
</dbReference>
<evidence type="ECO:0000313" key="3">
    <source>
        <dbReference type="Proteomes" id="UP001595696"/>
    </source>
</evidence>
<protein>
    <submittedName>
        <fullName evidence="2">GNAT family N-acetyltransferase</fullName>
    </submittedName>
</protein>
<keyword evidence="3" id="KW-1185">Reference proteome</keyword>
<reference evidence="3" key="1">
    <citation type="journal article" date="2019" name="Int. J. Syst. Evol. Microbiol.">
        <title>The Global Catalogue of Microorganisms (GCM) 10K type strain sequencing project: providing services to taxonomists for standard genome sequencing and annotation.</title>
        <authorList>
            <consortium name="The Broad Institute Genomics Platform"/>
            <consortium name="The Broad Institute Genome Sequencing Center for Infectious Disease"/>
            <person name="Wu L."/>
            <person name="Ma J."/>
        </authorList>
    </citation>
    <scope>NUCLEOTIDE SEQUENCE [LARGE SCALE GENOMIC DNA]</scope>
    <source>
        <strain evidence="3">CGMCC 4.7330</strain>
    </source>
</reference>
<dbReference type="InterPro" id="IPR056934">
    <property type="entry name" value="SH3_Rv0428c"/>
</dbReference>
<feature type="domain" description="N-acetyltransferase" evidence="1">
    <location>
        <begin position="186"/>
        <end position="328"/>
    </location>
</feature>
<dbReference type="CDD" id="cd04301">
    <property type="entry name" value="NAT_SF"/>
    <property type="match status" value="1"/>
</dbReference>
<dbReference type="Pfam" id="PF24553">
    <property type="entry name" value="Rv0428c_C"/>
    <property type="match status" value="1"/>
</dbReference>
<evidence type="ECO:0000313" key="2">
    <source>
        <dbReference type="EMBL" id="MFC3963340.1"/>
    </source>
</evidence>
<dbReference type="SUPFAM" id="SSF55729">
    <property type="entry name" value="Acyl-CoA N-acyltransferases (Nat)"/>
    <property type="match status" value="1"/>
</dbReference>
<accession>A0ABV8DUK0</accession>
<sequence length="328" mass="35379">MSIEPPTAERLPAVGDRVVMRYRLPAGYPQPLTDVLGELVSVQPPTVRTADGALVEVAPDRVVALRVVPSRPIRTSEIRALEHAGAAGWPGVEQTWLDGWLLRAGHGYTHRANSALPLGDSSGPAIVGRDTLYRIGAWYTEHGLPVQLCLPDRLAATPPGWHTWNETIVLGIDIETMVLPQGPSMVRVSPAPSQAWLELYRYRGGIPDPVVPPPPRPAPDVLNAVRDGALGFAVLGVPQPIAVARGAVTTAPDGRVWVGLSCVAVATEHRRHGLGALVCAELLRWGQERGAGYAYVQVAADNPDGLGLFREMGFVEHHRYRYAAPRHS</sequence>
<comment type="caution">
    <text evidence="2">The sequence shown here is derived from an EMBL/GenBank/DDBJ whole genome shotgun (WGS) entry which is preliminary data.</text>
</comment>
<dbReference type="InterPro" id="IPR000182">
    <property type="entry name" value="GNAT_dom"/>
</dbReference>
<evidence type="ECO:0000259" key="1">
    <source>
        <dbReference type="PROSITE" id="PS51186"/>
    </source>
</evidence>
<dbReference type="Proteomes" id="UP001595696">
    <property type="component" value="Unassembled WGS sequence"/>
</dbReference>
<gene>
    <name evidence="2" type="ORF">ACFO0B_15215</name>
</gene>
<dbReference type="InterPro" id="IPR016181">
    <property type="entry name" value="Acyl_CoA_acyltransferase"/>
</dbReference>
<dbReference type="PROSITE" id="PS51186">
    <property type="entry name" value="GNAT"/>
    <property type="match status" value="1"/>
</dbReference>
<dbReference type="RefSeq" id="WP_378613081.1">
    <property type="nucleotide sequence ID" value="NZ_JBHSAX010000014.1"/>
</dbReference>
<name>A0ABV8DUK0_9NOCA</name>
<organism evidence="2 3">
    <name type="scientific">Nocardia jiangsuensis</name>
    <dbReference type="NCBI Taxonomy" id="1691563"/>
    <lineage>
        <taxon>Bacteria</taxon>
        <taxon>Bacillati</taxon>
        <taxon>Actinomycetota</taxon>
        <taxon>Actinomycetes</taxon>
        <taxon>Mycobacteriales</taxon>
        <taxon>Nocardiaceae</taxon>
        <taxon>Nocardia</taxon>
    </lineage>
</organism>
<dbReference type="Gene3D" id="3.40.630.30">
    <property type="match status" value="1"/>
</dbReference>
<dbReference type="Pfam" id="PF24551">
    <property type="entry name" value="SH3_Rv0428c"/>
    <property type="match status" value="1"/>
</dbReference>
<dbReference type="EMBL" id="JBHSAX010000014">
    <property type="protein sequence ID" value="MFC3963340.1"/>
    <property type="molecule type" value="Genomic_DNA"/>
</dbReference>
<proteinExistence type="predicted"/>